<feature type="chain" id="PRO_5003241486" evidence="2">
    <location>
        <begin position="23"/>
        <end position="188"/>
    </location>
</feature>
<protein>
    <submittedName>
        <fullName evidence="3">Uncharacterized protein</fullName>
    </submittedName>
</protein>
<evidence type="ECO:0000313" key="4">
    <source>
        <dbReference type="Proteomes" id="UP000000305"/>
    </source>
</evidence>
<organism evidence="3 4">
    <name type="scientific">Daphnia pulex</name>
    <name type="common">Water flea</name>
    <dbReference type="NCBI Taxonomy" id="6669"/>
    <lineage>
        <taxon>Eukaryota</taxon>
        <taxon>Metazoa</taxon>
        <taxon>Ecdysozoa</taxon>
        <taxon>Arthropoda</taxon>
        <taxon>Crustacea</taxon>
        <taxon>Branchiopoda</taxon>
        <taxon>Diplostraca</taxon>
        <taxon>Cladocera</taxon>
        <taxon>Anomopoda</taxon>
        <taxon>Daphniidae</taxon>
        <taxon>Daphnia</taxon>
    </lineage>
</organism>
<dbReference type="PhylomeDB" id="E9H3U2"/>
<dbReference type="Proteomes" id="UP000000305">
    <property type="component" value="Unassembled WGS sequence"/>
</dbReference>
<accession>E9H3U2</accession>
<keyword evidence="2" id="KW-0732">Signal</keyword>
<dbReference type="InParanoid" id="E9H3U2"/>
<evidence type="ECO:0000256" key="1">
    <source>
        <dbReference type="SAM" id="MobiDB-lite"/>
    </source>
</evidence>
<dbReference type="PANTHER" id="PTHR34785">
    <property type="entry name" value="ECA1 GAMETOGENESIS RELATED FAMILY PROTEIN-RELATED"/>
    <property type="match status" value="1"/>
</dbReference>
<dbReference type="KEGG" id="dpx:DAPPUDRAFT_307638"/>
<proteinExistence type="predicted"/>
<evidence type="ECO:0000313" key="3">
    <source>
        <dbReference type="EMBL" id="EFX73654.1"/>
    </source>
</evidence>
<feature type="region of interest" description="Disordered" evidence="1">
    <location>
        <begin position="166"/>
        <end position="188"/>
    </location>
</feature>
<evidence type="ECO:0000256" key="2">
    <source>
        <dbReference type="SAM" id="SignalP"/>
    </source>
</evidence>
<feature type="signal peptide" evidence="2">
    <location>
        <begin position="1"/>
        <end position="22"/>
    </location>
</feature>
<gene>
    <name evidence="3" type="ORF">DAPPUDRAFT_307638</name>
</gene>
<dbReference type="HOGENOM" id="CLU_1462736_0_0_1"/>
<name>E9H3U2_DAPPU</name>
<sequence>MSFKVLSILALVVLVCVLTTTANPAAEGNVTKMAHHKKWERGWKKHVAAERRNTTRTHYHHSSSSSIRKMMEEKNKAEIETVKTKRDTEDQVIHFNYGKWWENLKSAIKEAGSLDPADGEPTVLATIEAVATLEAVDPAAPLIPAEELSTLVDLESVVVEAVDPDSPAEEVELAPAPPPHPGWWWRTG</sequence>
<dbReference type="PANTHER" id="PTHR34785:SF3">
    <property type="entry name" value="ECA1 GAMETOGENESIS RELATED FAMILY PROTEIN-RELATED"/>
    <property type="match status" value="1"/>
</dbReference>
<reference evidence="3 4" key="1">
    <citation type="journal article" date="2011" name="Science">
        <title>The ecoresponsive genome of Daphnia pulex.</title>
        <authorList>
            <person name="Colbourne J.K."/>
            <person name="Pfrender M.E."/>
            <person name="Gilbert D."/>
            <person name="Thomas W.K."/>
            <person name="Tucker A."/>
            <person name="Oakley T.H."/>
            <person name="Tokishita S."/>
            <person name="Aerts A."/>
            <person name="Arnold G.J."/>
            <person name="Basu M.K."/>
            <person name="Bauer D.J."/>
            <person name="Caceres C.E."/>
            <person name="Carmel L."/>
            <person name="Casola C."/>
            <person name="Choi J.H."/>
            <person name="Detter J.C."/>
            <person name="Dong Q."/>
            <person name="Dusheyko S."/>
            <person name="Eads B.D."/>
            <person name="Frohlich T."/>
            <person name="Geiler-Samerotte K.A."/>
            <person name="Gerlach D."/>
            <person name="Hatcher P."/>
            <person name="Jogdeo S."/>
            <person name="Krijgsveld J."/>
            <person name="Kriventseva E.V."/>
            <person name="Kultz D."/>
            <person name="Laforsch C."/>
            <person name="Lindquist E."/>
            <person name="Lopez J."/>
            <person name="Manak J.R."/>
            <person name="Muller J."/>
            <person name="Pangilinan J."/>
            <person name="Patwardhan R.P."/>
            <person name="Pitluck S."/>
            <person name="Pritham E.J."/>
            <person name="Rechtsteiner A."/>
            <person name="Rho M."/>
            <person name="Rogozin I.B."/>
            <person name="Sakarya O."/>
            <person name="Salamov A."/>
            <person name="Schaack S."/>
            <person name="Shapiro H."/>
            <person name="Shiga Y."/>
            <person name="Skalitzky C."/>
            <person name="Smith Z."/>
            <person name="Souvorov A."/>
            <person name="Sung W."/>
            <person name="Tang Z."/>
            <person name="Tsuchiya D."/>
            <person name="Tu H."/>
            <person name="Vos H."/>
            <person name="Wang M."/>
            <person name="Wolf Y.I."/>
            <person name="Yamagata H."/>
            <person name="Yamada T."/>
            <person name="Ye Y."/>
            <person name="Shaw J.R."/>
            <person name="Andrews J."/>
            <person name="Crease T.J."/>
            <person name="Tang H."/>
            <person name="Lucas S.M."/>
            <person name="Robertson H.M."/>
            <person name="Bork P."/>
            <person name="Koonin E.V."/>
            <person name="Zdobnov E.M."/>
            <person name="Grigoriev I.V."/>
            <person name="Lynch M."/>
            <person name="Boore J.L."/>
        </authorList>
    </citation>
    <scope>NUCLEOTIDE SEQUENCE [LARGE SCALE GENOMIC DNA]</scope>
</reference>
<dbReference type="AlphaFoldDB" id="E9H3U2"/>
<keyword evidence="4" id="KW-1185">Reference proteome</keyword>
<dbReference type="EMBL" id="GL732589">
    <property type="protein sequence ID" value="EFX73654.1"/>
    <property type="molecule type" value="Genomic_DNA"/>
</dbReference>